<gene>
    <name evidence="1" type="ORF">CGI_10002977</name>
</gene>
<evidence type="ECO:0000313" key="1">
    <source>
        <dbReference type="EMBL" id="EKC22000.1"/>
    </source>
</evidence>
<dbReference type="HOGENOM" id="CLU_2814924_0_0_1"/>
<protein>
    <submittedName>
        <fullName evidence="1">Uncharacterized protein</fullName>
    </submittedName>
</protein>
<sequence>MSTGIWFKEAESHHGRQCCNSTVTNCAEGTKPIMEPLFACTFCPRNYPKKMCVHMDTQFTAKYRNTN</sequence>
<dbReference type="AlphaFoldDB" id="K1PZK6"/>
<name>K1PZK6_MAGGI</name>
<accession>K1PZK6</accession>
<dbReference type="EMBL" id="JH817464">
    <property type="protein sequence ID" value="EKC22000.1"/>
    <property type="molecule type" value="Genomic_DNA"/>
</dbReference>
<reference evidence="1" key="1">
    <citation type="journal article" date="2012" name="Nature">
        <title>The oyster genome reveals stress adaptation and complexity of shell formation.</title>
        <authorList>
            <person name="Zhang G."/>
            <person name="Fang X."/>
            <person name="Guo X."/>
            <person name="Li L."/>
            <person name="Luo R."/>
            <person name="Xu F."/>
            <person name="Yang P."/>
            <person name="Zhang L."/>
            <person name="Wang X."/>
            <person name="Qi H."/>
            <person name="Xiong Z."/>
            <person name="Que H."/>
            <person name="Xie Y."/>
            <person name="Holland P.W."/>
            <person name="Paps J."/>
            <person name="Zhu Y."/>
            <person name="Wu F."/>
            <person name="Chen Y."/>
            <person name="Wang J."/>
            <person name="Peng C."/>
            <person name="Meng J."/>
            <person name="Yang L."/>
            <person name="Liu J."/>
            <person name="Wen B."/>
            <person name="Zhang N."/>
            <person name="Huang Z."/>
            <person name="Zhu Q."/>
            <person name="Feng Y."/>
            <person name="Mount A."/>
            <person name="Hedgecock D."/>
            <person name="Xu Z."/>
            <person name="Liu Y."/>
            <person name="Domazet-Loso T."/>
            <person name="Du Y."/>
            <person name="Sun X."/>
            <person name="Zhang S."/>
            <person name="Liu B."/>
            <person name="Cheng P."/>
            <person name="Jiang X."/>
            <person name="Li J."/>
            <person name="Fan D."/>
            <person name="Wang W."/>
            <person name="Fu W."/>
            <person name="Wang T."/>
            <person name="Wang B."/>
            <person name="Zhang J."/>
            <person name="Peng Z."/>
            <person name="Li Y."/>
            <person name="Li N."/>
            <person name="Wang J."/>
            <person name="Chen M."/>
            <person name="He Y."/>
            <person name="Tan F."/>
            <person name="Song X."/>
            <person name="Zheng Q."/>
            <person name="Huang R."/>
            <person name="Yang H."/>
            <person name="Du X."/>
            <person name="Chen L."/>
            <person name="Yang M."/>
            <person name="Gaffney P.M."/>
            <person name="Wang S."/>
            <person name="Luo L."/>
            <person name="She Z."/>
            <person name="Ming Y."/>
            <person name="Huang W."/>
            <person name="Zhang S."/>
            <person name="Huang B."/>
            <person name="Zhang Y."/>
            <person name="Qu T."/>
            <person name="Ni P."/>
            <person name="Miao G."/>
            <person name="Wang J."/>
            <person name="Wang Q."/>
            <person name="Steinberg C.E."/>
            <person name="Wang H."/>
            <person name="Li N."/>
            <person name="Qian L."/>
            <person name="Zhang G."/>
            <person name="Li Y."/>
            <person name="Yang H."/>
            <person name="Liu X."/>
            <person name="Wang J."/>
            <person name="Yin Y."/>
            <person name="Wang J."/>
        </authorList>
    </citation>
    <scope>NUCLEOTIDE SEQUENCE [LARGE SCALE GENOMIC DNA]</scope>
    <source>
        <strain evidence="1">05x7-T-G4-1.051#20</strain>
    </source>
</reference>
<dbReference type="InParanoid" id="K1PZK6"/>
<organism evidence="1">
    <name type="scientific">Magallana gigas</name>
    <name type="common">Pacific oyster</name>
    <name type="synonym">Crassostrea gigas</name>
    <dbReference type="NCBI Taxonomy" id="29159"/>
    <lineage>
        <taxon>Eukaryota</taxon>
        <taxon>Metazoa</taxon>
        <taxon>Spiralia</taxon>
        <taxon>Lophotrochozoa</taxon>
        <taxon>Mollusca</taxon>
        <taxon>Bivalvia</taxon>
        <taxon>Autobranchia</taxon>
        <taxon>Pteriomorphia</taxon>
        <taxon>Ostreida</taxon>
        <taxon>Ostreoidea</taxon>
        <taxon>Ostreidae</taxon>
        <taxon>Magallana</taxon>
    </lineage>
</organism>
<proteinExistence type="predicted"/>